<keyword evidence="2" id="KW-1185">Reference proteome</keyword>
<protein>
    <submittedName>
        <fullName evidence="1">Uncharacterized protein</fullName>
    </submittedName>
</protein>
<sequence length="37" mass="4548">MSFGDCWDYKFKNKSLRASGKRIYRTIKHSKLEHYRP</sequence>
<proteinExistence type="predicted"/>
<dbReference type="Proteomes" id="UP000002770">
    <property type="component" value="Unassembled WGS sequence"/>
</dbReference>
<dbReference type="HOGENOM" id="CLU_3345242_0_0_6"/>
<dbReference type="EMBL" id="JH413793">
    <property type="protein sequence ID" value="EHL32899.1"/>
    <property type="molecule type" value="Genomic_DNA"/>
</dbReference>
<name>G9EIY1_9GAMM</name>
<dbReference type="InParanoid" id="G9EIY1"/>
<accession>G9EIY1</accession>
<dbReference type="STRING" id="658187.LDG_5138"/>
<gene>
    <name evidence="1" type="ORF">LDG_5138</name>
</gene>
<reference evidence="1 2" key="1">
    <citation type="journal article" date="2011" name="BMC Genomics">
        <title>Insight into cross-talk between intra-amoebal pathogens.</title>
        <authorList>
            <person name="Gimenez G."/>
            <person name="Bertelli C."/>
            <person name="Moliner C."/>
            <person name="Robert C."/>
            <person name="Raoult D."/>
            <person name="Fournier P.E."/>
            <person name="Greub G."/>
        </authorList>
    </citation>
    <scope>NUCLEOTIDE SEQUENCE [LARGE SCALE GENOMIC DNA]</scope>
    <source>
        <strain evidence="1 2">LLAP12</strain>
    </source>
</reference>
<dbReference type="AlphaFoldDB" id="G9EIY1"/>
<evidence type="ECO:0000313" key="2">
    <source>
        <dbReference type="Proteomes" id="UP000002770"/>
    </source>
</evidence>
<evidence type="ECO:0000313" key="1">
    <source>
        <dbReference type="EMBL" id="EHL32899.1"/>
    </source>
</evidence>
<organism evidence="1 2">
    <name type="scientific">Legionella drancourtii LLAP12</name>
    <dbReference type="NCBI Taxonomy" id="658187"/>
    <lineage>
        <taxon>Bacteria</taxon>
        <taxon>Pseudomonadati</taxon>
        <taxon>Pseudomonadota</taxon>
        <taxon>Gammaproteobacteria</taxon>
        <taxon>Legionellales</taxon>
        <taxon>Legionellaceae</taxon>
        <taxon>Legionella</taxon>
    </lineage>
</organism>